<evidence type="ECO:0000313" key="2">
    <source>
        <dbReference type="Proteomes" id="UP000008721"/>
    </source>
</evidence>
<dbReference type="AlphaFoldDB" id="E4TWE7"/>
<dbReference type="EMBL" id="CP002355">
    <property type="protein sequence ID" value="ADR33765.1"/>
    <property type="molecule type" value="Genomic_DNA"/>
</dbReference>
<dbReference type="HOGENOM" id="CLU_2315110_0_0_7"/>
<evidence type="ECO:0000313" key="1">
    <source>
        <dbReference type="EMBL" id="ADR33765.1"/>
    </source>
</evidence>
<dbReference type="KEGG" id="sku:Sulku_1102"/>
<dbReference type="STRING" id="709032.Sulku_1102"/>
<accession>E4TWE7</accession>
<name>E4TWE7_SULKY</name>
<dbReference type="eggNOG" id="ENOG5031AZH">
    <property type="taxonomic scope" value="Bacteria"/>
</dbReference>
<organism evidence="1 2">
    <name type="scientific">Sulfuricurvum kujiense (strain ATCC BAA-921 / DSM 16994 / JCM 11577 / YK-1)</name>
    <dbReference type="NCBI Taxonomy" id="709032"/>
    <lineage>
        <taxon>Bacteria</taxon>
        <taxon>Pseudomonadati</taxon>
        <taxon>Campylobacterota</taxon>
        <taxon>Epsilonproteobacteria</taxon>
        <taxon>Campylobacterales</taxon>
        <taxon>Sulfurimonadaceae</taxon>
        <taxon>Sulfuricurvum</taxon>
    </lineage>
</organism>
<keyword evidence="2" id="KW-1185">Reference proteome</keyword>
<gene>
    <name evidence="1" type="ordered locus">Sulku_1102</name>
</gene>
<sequence>MYTVSNHRTQGEYLNPCLIRICERFETIADFLAHRSPEQDEVVSTLFIDFLECFASLQSEKLEYPKEFQKDVKYYLQGEPVMMKQFEDVEFKYLMLSDFYDFCRLTKRYKQI</sequence>
<protein>
    <submittedName>
        <fullName evidence="1">Uncharacterized protein</fullName>
    </submittedName>
</protein>
<proteinExistence type="predicted"/>
<dbReference type="Proteomes" id="UP000008721">
    <property type="component" value="Chromosome"/>
</dbReference>
<reference evidence="1 2" key="1">
    <citation type="journal article" date="2012" name="Stand. Genomic Sci.">
        <title>Complete genome sequence of the sulfur compounds oxidizing chemolithoautotroph Sulfuricurvum kujiense type strain (YK-1(T)).</title>
        <authorList>
            <person name="Han C."/>
            <person name="Kotsyurbenko O."/>
            <person name="Chertkov O."/>
            <person name="Held B."/>
            <person name="Lapidus A."/>
            <person name="Nolan M."/>
            <person name="Lucas S."/>
            <person name="Hammon N."/>
            <person name="Deshpande S."/>
            <person name="Cheng J.F."/>
            <person name="Tapia R."/>
            <person name="Goodwin L.A."/>
            <person name="Pitluck S."/>
            <person name="Liolios K."/>
            <person name="Pagani I."/>
            <person name="Ivanova N."/>
            <person name="Mavromatis K."/>
            <person name="Mikhailova N."/>
            <person name="Pati A."/>
            <person name="Chen A."/>
            <person name="Palaniappan K."/>
            <person name="Land M."/>
            <person name="Hauser L."/>
            <person name="Chang Y.J."/>
            <person name="Jeffries C.D."/>
            <person name="Brambilla E.M."/>
            <person name="Rohde M."/>
            <person name="Spring S."/>
            <person name="Sikorski J."/>
            <person name="Goker M."/>
            <person name="Woyke T."/>
            <person name="Bristow J."/>
            <person name="Eisen J.A."/>
            <person name="Markowitz V."/>
            <person name="Hugenholtz P."/>
            <person name="Kyrpides N.C."/>
            <person name="Klenk H.P."/>
            <person name="Detter J.C."/>
        </authorList>
    </citation>
    <scope>NUCLEOTIDE SEQUENCE [LARGE SCALE GENOMIC DNA]</scope>
    <source>
        <strain evidence="2">ATCC BAA-921 / DSM 16994 / JCM 11577 / YK-1</strain>
    </source>
</reference>